<dbReference type="GeneID" id="87622623"/>
<dbReference type="SUPFAM" id="SSF52266">
    <property type="entry name" value="SGNH hydrolase"/>
    <property type="match status" value="1"/>
</dbReference>
<evidence type="ECO:0000313" key="3">
    <source>
        <dbReference type="Proteomes" id="UP000001578"/>
    </source>
</evidence>
<sequence length="271" mass="30125">MIEKKGEEGKVRNVLLAMFGTVACLAFILGSHLYWENKVAKVVKEARTETGVAAESGQADESVNPIVARMKRLPADAQAAIKRAVEENRPIRLVIAGSESTPEKGGWPDLLKQALDEAYGEGAFQIIVHEYEGLTTADADRQRIAADWANDKPDLVLLEPFLLNDNGVIVIDDTLDHIESIIGQLKSAAPDAVVILQPPNPIYNATYYPKQVEELKAFATENHYAYFDHWPAWPDYKSEEIDQYVDPESDLPTTEGAKRWAEALAEYFIAQ</sequence>
<dbReference type="PROSITE" id="PS51257">
    <property type="entry name" value="PROKAR_LIPOPROTEIN"/>
    <property type="match status" value="1"/>
</dbReference>
<dbReference type="Proteomes" id="UP000001578">
    <property type="component" value="Chromosome"/>
</dbReference>
<dbReference type="CDD" id="cd00229">
    <property type="entry name" value="SGNH_hydrolase"/>
    <property type="match status" value="1"/>
</dbReference>
<dbReference type="Gene3D" id="3.40.50.1110">
    <property type="entry name" value="SGNH hydrolase"/>
    <property type="match status" value="1"/>
</dbReference>
<name>A4ITF2_GEOTN</name>
<protein>
    <submittedName>
        <fullName evidence="2">EpsX protein</fullName>
    </submittedName>
</protein>
<proteinExistence type="predicted"/>
<feature type="transmembrane region" description="Helical" evidence="1">
    <location>
        <begin position="14"/>
        <end position="35"/>
    </location>
</feature>
<dbReference type="KEGG" id="gtn:GTNG_3267"/>
<accession>A4ITF2</accession>
<keyword evidence="1" id="KW-0472">Membrane</keyword>
<keyword evidence="1" id="KW-1133">Transmembrane helix</keyword>
<dbReference type="InterPro" id="IPR036514">
    <property type="entry name" value="SGNH_hydro_sf"/>
</dbReference>
<keyword evidence="1" id="KW-0812">Transmembrane</keyword>
<dbReference type="AlphaFoldDB" id="A4ITF2"/>
<reference evidence="2 3" key="1">
    <citation type="journal article" date="2007" name="Proc. Natl. Acad. Sci. U.S.A.">
        <title>Genome and proteome of long-chain alkane degrading Geobacillus thermodenitrificans NG80-2 isolated from a deep-subsurface oil reservoir.</title>
        <authorList>
            <person name="Feng L."/>
            <person name="Wang W."/>
            <person name="Cheng J."/>
            <person name="Ren Y."/>
            <person name="Zhao G."/>
            <person name="Gao C."/>
            <person name="Tang Y."/>
            <person name="Liu X."/>
            <person name="Han W."/>
            <person name="Peng X."/>
            <person name="Liu R."/>
            <person name="Wang L."/>
        </authorList>
    </citation>
    <scope>NUCLEOTIDE SEQUENCE [LARGE SCALE GENOMIC DNA]</scope>
    <source>
        <strain evidence="2 3">NG80-2</strain>
    </source>
</reference>
<dbReference type="EMBL" id="CP000557">
    <property type="protein sequence ID" value="ABO68606.1"/>
    <property type="molecule type" value="Genomic_DNA"/>
</dbReference>
<dbReference type="HOGENOM" id="CLU_089212_0_0_9"/>
<organism evidence="2 3">
    <name type="scientific">Geobacillus thermodenitrificans (strain NG80-2)</name>
    <dbReference type="NCBI Taxonomy" id="420246"/>
    <lineage>
        <taxon>Bacteria</taxon>
        <taxon>Bacillati</taxon>
        <taxon>Bacillota</taxon>
        <taxon>Bacilli</taxon>
        <taxon>Bacillales</taxon>
        <taxon>Anoxybacillaceae</taxon>
        <taxon>Geobacillus</taxon>
    </lineage>
</organism>
<dbReference type="eggNOG" id="COG2755">
    <property type="taxonomic scope" value="Bacteria"/>
</dbReference>
<dbReference type="RefSeq" id="WP_011888370.1">
    <property type="nucleotide sequence ID" value="NC_009328.1"/>
</dbReference>
<evidence type="ECO:0000313" key="2">
    <source>
        <dbReference type="EMBL" id="ABO68606.1"/>
    </source>
</evidence>
<evidence type="ECO:0000256" key="1">
    <source>
        <dbReference type="SAM" id="Phobius"/>
    </source>
</evidence>
<gene>
    <name evidence="2" type="primary">epsX</name>
    <name evidence="2" type="ordered locus">GTNG_3267</name>
</gene>